<evidence type="ECO:0000259" key="3">
    <source>
        <dbReference type="PROSITE" id="PS50158"/>
    </source>
</evidence>
<evidence type="ECO:0000313" key="5">
    <source>
        <dbReference type="Proteomes" id="UP000717996"/>
    </source>
</evidence>
<dbReference type="EMBL" id="JAANIT010003491">
    <property type="protein sequence ID" value="KAG1534021.1"/>
    <property type="molecule type" value="Genomic_DNA"/>
</dbReference>
<dbReference type="SMART" id="SM00343">
    <property type="entry name" value="ZnF_C2HC"/>
    <property type="match status" value="2"/>
</dbReference>
<dbReference type="PROSITE" id="PS50158">
    <property type="entry name" value="ZF_CCHC"/>
    <property type="match status" value="1"/>
</dbReference>
<evidence type="ECO:0000256" key="2">
    <source>
        <dbReference type="SAM" id="MobiDB-lite"/>
    </source>
</evidence>
<feature type="compositionally biased region" description="Polar residues" evidence="2">
    <location>
        <begin position="9"/>
        <end position="23"/>
    </location>
</feature>
<keyword evidence="1" id="KW-0863">Zinc-finger</keyword>
<feature type="region of interest" description="Disordered" evidence="2">
    <location>
        <begin position="40"/>
        <end position="65"/>
    </location>
</feature>
<feature type="compositionally biased region" description="Basic and acidic residues" evidence="2">
    <location>
        <begin position="412"/>
        <end position="423"/>
    </location>
</feature>
<comment type="caution">
    <text evidence="4">The sequence shown here is derived from an EMBL/GenBank/DDBJ whole genome shotgun (WGS) entry which is preliminary data.</text>
</comment>
<feature type="compositionally biased region" description="Polar residues" evidence="2">
    <location>
        <begin position="451"/>
        <end position="483"/>
    </location>
</feature>
<gene>
    <name evidence="4" type="ORF">G6F51_012323</name>
</gene>
<dbReference type="Pfam" id="PF00098">
    <property type="entry name" value="zf-CCHC"/>
    <property type="match status" value="1"/>
</dbReference>
<evidence type="ECO:0000313" key="4">
    <source>
        <dbReference type="EMBL" id="KAG1534021.1"/>
    </source>
</evidence>
<name>A0A9P6XWZ9_RHIOR</name>
<feature type="compositionally biased region" description="Acidic residues" evidence="2">
    <location>
        <begin position="384"/>
        <end position="402"/>
    </location>
</feature>
<feature type="domain" description="CCHC-type" evidence="3">
    <location>
        <begin position="299"/>
        <end position="314"/>
    </location>
</feature>
<dbReference type="Proteomes" id="UP000717996">
    <property type="component" value="Unassembled WGS sequence"/>
</dbReference>
<dbReference type="GO" id="GO:0008270">
    <property type="term" value="F:zinc ion binding"/>
    <property type="evidence" value="ECO:0007669"/>
    <property type="project" value="UniProtKB-KW"/>
</dbReference>
<keyword evidence="1" id="KW-0862">Zinc</keyword>
<evidence type="ECO:0000256" key="1">
    <source>
        <dbReference type="PROSITE-ProRule" id="PRU00047"/>
    </source>
</evidence>
<feature type="compositionally biased region" description="Basic and acidic residues" evidence="2">
    <location>
        <begin position="373"/>
        <end position="382"/>
    </location>
</feature>
<feature type="compositionally biased region" description="Basic and acidic residues" evidence="2">
    <location>
        <begin position="434"/>
        <end position="450"/>
    </location>
</feature>
<organism evidence="4 5">
    <name type="scientific">Rhizopus oryzae</name>
    <name type="common">Mucormycosis agent</name>
    <name type="synonym">Rhizopus arrhizus var. delemar</name>
    <dbReference type="NCBI Taxonomy" id="64495"/>
    <lineage>
        <taxon>Eukaryota</taxon>
        <taxon>Fungi</taxon>
        <taxon>Fungi incertae sedis</taxon>
        <taxon>Mucoromycota</taxon>
        <taxon>Mucoromycotina</taxon>
        <taxon>Mucoromycetes</taxon>
        <taxon>Mucorales</taxon>
        <taxon>Mucorineae</taxon>
        <taxon>Rhizopodaceae</taxon>
        <taxon>Rhizopus</taxon>
    </lineage>
</organism>
<keyword evidence="1" id="KW-0479">Metal-binding</keyword>
<dbReference type="Gene3D" id="4.10.60.10">
    <property type="entry name" value="Zinc finger, CCHC-type"/>
    <property type="match status" value="1"/>
</dbReference>
<sequence>MVLSYKNHYPSSNSANPGKNAPNNSNYAWTKVVTKNISSLKHLPPGNDYRNRKHRSPAASRRSSVASADSLFSNVSNDQHPSTIRPFIKGMEKHNILVDVTDVKDAELLKKAFQEFNKVESENEDGDEDYLGRSLIKRTYLNRTFIETQWTLGSRGYTTILNDGITLSDGTFVKGYKSLPSDAKIVRLRLERLPLRPVKKLTKEMEARLSCFGEVLDLGLIKSGGCNVGIGYATLNIDPVESPLERLEKLQRVIDWDDGEGDIRHVYLQWDEMPPFCRICQKEDHCRADCPDLKKYLECYNCNKKGHMMRNCPRNNHIDPVVAPNKKKNIAAPTKATRKREVARQIITRPTSNGDQQQTAAPVNGLQTGLRSNDADIHHPMNTDDADMSEDDIITTEKEDDPMNGTSGSDQPNRESNKIRTIESDDEDLTTLCRDLDNRPTKHPRVDLNRDVTNSKTDQCDSIESQASSNNEDTGGNSSTNRQ</sequence>
<reference evidence="4" key="1">
    <citation type="journal article" date="2020" name="Microb. Genom.">
        <title>Genetic diversity of clinical and environmental Mucorales isolates obtained from an investigation of mucormycosis cases among solid organ transplant recipients.</title>
        <authorList>
            <person name="Nguyen M.H."/>
            <person name="Kaul D."/>
            <person name="Muto C."/>
            <person name="Cheng S.J."/>
            <person name="Richter R.A."/>
            <person name="Bruno V.M."/>
            <person name="Liu G."/>
            <person name="Beyhan S."/>
            <person name="Sundermann A.J."/>
            <person name="Mounaud S."/>
            <person name="Pasculle A.W."/>
            <person name="Nierman W.C."/>
            <person name="Driscoll E."/>
            <person name="Cumbie R."/>
            <person name="Clancy C.J."/>
            <person name="Dupont C.L."/>
        </authorList>
    </citation>
    <scope>NUCLEOTIDE SEQUENCE</scope>
    <source>
        <strain evidence="4">GL16</strain>
    </source>
</reference>
<accession>A0A9P6XWZ9</accession>
<protein>
    <recommendedName>
        <fullName evidence="3">CCHC-type domain-containing protein</fullName>
    </recommendedName>
</protein>
<dbReference type="SUPFAM" id="SSF57756">
    <property type="entry name" value="Retrovirus zinc finger-like domains"/>
    <property type="match status" value="1"/>
</dbReference>
<dbReference type="AlphaFoldDB" id="A0A9P6XWZ9"/>
<feature type="region of interest" description="Disordered" evidence="2">
    <location>
        <begin position="1"/>
        <end position="23"/>
    </location>
</feature>
<dbReference type="InterPro" id="IPR001878">
    <property type="entry name" value="Znf_CCHC"/>
</dbReference>
<dbReference type="GO" id="GO:0003676">
    <property type="term" value="F:nucleic acid binding"/>
    <property type="evidence" value="ECO:0007669"/>
    <property type="project" value="InterPro"/>
</dbReference>
<dbReference type="InterPro" id="IPR036875">
    <property type="entry name" value="Znf_CCHC_sf"/>
</dbReference>
<proteinExistence type="predicted"/>
<feature type="region of interest" description="Disordered" evidence="2">
    <location>
        <begin position="366"/>
        <end position="483"/>
    </location>
</feature>